<sequence length="342" mass="36223">MAPPGAGPSSACGPGSRGLAALFHGGRLAAARAEHPSAPEPWLDVSTGINPDGWRGVRAPTTALTVLPDPAETAALEAAAALAFGCEPDQVAAVPGAEAGLRLLPGLLDVARVAIAGPTYGSHADAWRQARVTTTEIERSTLFQQPTDALVVVNPNNPDGAMTPGVELVAAAGRRWLVIDESFVDTEPTMSAIPHLNERTVVLRSFGKFYCLPGLRLGFVVGSPELARRVRARTGDWPVSGDAIAMGCAAYADTAWALKTRASLVWDMERLDGLLTATSFTIVGGTPLFRLARYGDAKGRAWRLGEQGVLVRTFPHDPTLIRFGLPGRKNWRRLQAALEASR</sequence>
<dbReference type="InterPro" id="IPR004839">
    <property type="entry name" value="Aminotransferase_I/II_large"/>
</dbReference>
<gene>
    <name evidence="4" type="ORF">IFJ75_11765</name>
</gene>
<evidence type="ECO:0000256" key="1">
    <source>
        <dbReference type="ARBA" id="ARBA00001933"/>
    </source>
</evidence>
<accession>A0A975GUG0</accession>
<name>A0A975GUG0_9CAUL</name>
<keyword evidence="4" id="KW-0032">Aminotransferase</keyword>
<dbReference type="EMBL" id="CP062222">
    <property type="protein sequence ID" value="QTC89967.1"/>
    <property type="molecule type" value="Genomic_DNA"/>
</dbReference>
<dbReference type="AlphaFoldDB" id="A0A975GUG0"/>
<organism evidence="4 5">
    <name type="scientific">Brevundimonas goettingensis</name>
    <dbReference type="NCBI Taxonomy" id="2774190"/>
    <lineage>
        <taxon>Bacteria</taxon>
        <taxon>Pseudomonadati</taxon>
        <taxon>Pseudomonadota</taxon>
        <taxon>Alphaproteobacteria</taxon>
        <taxon>Caulobacterales</taxon>
        <taxon>Caulobacteraceae</taxon>
        <taxon>Brevundimonas</taxon>
    </lineage>
</organism>
<keyword evidence="2" id="KW-0663">Pyridoxal phosphate</keyword>
<keyword evidence="5" id="KW-1185">Reference proteome</keyword>
<evidence type="ECO:0000259" key="3">
    <source>
        <dbReference type="Pfam" id="PF00155"/>
    </source>
</evidence>
<keyword evidence="4" id="KW-0808">Transferase</keyword>
<evidence type="ECO:0000256" key="2">
    <source>
        <dbReference type="ARBA" id="ARBA00022898"/>
    </source>
</evidence>
<evidence type="ECO:0000313" key="5">
    <source>
        <dbReference type="Proteomes" id="UP000663918"/>
    </source>
</evidence>
<dbReference type="PANTHER" id="PTHR42885">
    <property type="entry name" value="HISTIDINOL-PHOSPHATE AMINOTRANSFERASE-RELATED"/>
    <property type="match status" value="1"/>
</dbReference>
<protein>
    <submittedName>
        <fullName evidence="4">Pyridoxal phosphate-dependent class II aminotransferase</fullName>
    </submittedName>
</protein>
<dbReference type="GO" id="GO:0008483">
    <property type="term" value="F:transaminase activity"/>
    <property type="evidence" value="ECO:0007669"/>
    <property type="project" value="UniProtKB-KW"/>
</dbReference>
<dbReference type="KEGG" id="bgoe:IFJ75_11765"/>
<dbReference type="Gene3D" id="3.90.1150.10">
    <property type="entry name" value="Aspartate Aminotransferase, domain 1"/>
    <property type="match status" value="1"/>
</dbReference>
<dbReference type="SUPFAM" id="SSF53383">
    <property type="entry name" value="PLP-dependent transferases"/>
    <property type="match status" value="1"/>
</dbReference>
<dbReference type="CDD" id="cd00609">
    <property type="entry name" value="AAT_like"/>
    <property type="match status" value="1"/>
</dbReference>
<dbReference type="Gene3D" id="3.40.640.10">
    <property type="entry name" value="Type I PLP-dependent aspartate aminotransferase-like (Major domain)"/>
    <property type="match status" value="1"/>
</dbReference>
<feature type="domain" description="Aminotransferase class I/classII large" evidence="3">
    <location>
        <begin position="65"/>
        <end position="323"/>
    </location>
</feature>
<dbReference type="InterPro" id="IPR015422">
    <property type="entry name" value="PyrdxlP-dep_Trfase_small"/>
</dbReference>
<dbReference type="InterPro" id="IPR015421">
    <property type="entry name" value="PyrdxlP-dep_Trfase_major"/>
</dbReference>
<dbReference type="GO" id="GO:0030170">
    <property type="term" value="F:pyridoxal phosphate binding"/>
    <property type="evidence" value="ECO:0007669"/>
    <property type="project" value="InterPro"/>
</dbReference>
<dbReference type="InterPro" id="IPR015424">
    <property type="entry name" value="PyrdxlP-dep_Trfase"/>
</dbReference>
<dbReference type="PANTHER" id="PTHR42885:SF1">
    <property type="entry name" value="THREONINE-PHOSPHATE DECARBOXYLASE"/>
    <property type="match status" value="1"/>
</dbReference>
<evidence type="ECO:0000313" key="4">
    <source>
        <dbReference type="EMBL" id="QTC89967.1"/>
    </source>
</evidence>
<dbReference type="Pfam" id="PF00155">
    <property type="entry name" value="Aminotran_1_2"/>
    <property type="match status" value="1"/>
</dbReference>
<comment type="cofactor">
    <cofactor evidence="1">
        <name>pyridoxal 5'-phosphate</name>
        <dbReference type="ChEBI" id="CHEBI:597326"/>
    </cofactor>
</comment>
<dbReference type="Proteomes" id="UP000663918">
    <property type="component" value="Chromosome"/>
</dbReference>
<reference evidence="4" key="1">
    <citation type="submission" date="2020-09" db="EMBL/GenBank/DDBJ databases">
        <title>Brevundimonas sp. LVF2 isolated from a puddle in Goettingen, Germany.</title>
        <authorList>
            <person name="Friedrich I."/>
            <person name="Klassen A."/>
            <person name="Hannes N."/>
            <person name="Schneider D."/>
            <person name="Hertel R."/>
            <person name="Daniel R."/>
        </authorList>
    </citation>
    <scope>NUCLEOTIDE SEQUENCE</scope>
    <source>
        <strain evidence="4">LVF2</strain>
    </source>
</reference>
<proteinExistence type="predicted"/>